<name>A0ABU3WJP5_9NOCA</name>
<evidence type="ECO:0000256" key="2">
    <source>
        <dbReference type="PROSITE-ProRule" id="PRU01248"/>
    </source>
</evidence>
<gene>
    <name evidence="4" type="ORF">F8M49_00120</name>
</gene>
<accession>A0ABU3WJP5</accession>
<dbReference type="EMBL" id="WBMO01000001">
    <property type="protein sequence ID" value="MDV2474196.1"/>
    <property type="molecule type" value="Genomic_DNA"/>
</dbReference>
<protein>
    <recommendedName>
        <fullName evidence="3">Core-binding (CB) domain-containing protein</fullName>
    </recommendedName>
</protein>
<reference evidence="4 5" key="1">
    <citation type="submission" date="2019-10" db="EMBL/GenBank/DDBJ databases">
        <title>Draft Genome Assembly of Rhodococcus zopfii DSM44189.</title>
        <authorList>
            <person name="Sutton J.M."/>
            <person name="Akob D.M."/>
            <person name="Bushman T.J."/>
        </authorList>
    </citation>
    <scope>NUCLEOTIDE SEQUENCE [LARGE SCALE GENOMIC DNA]</scope>
    <source>
        <strain evidence="4 5">DSM 44189</strain>
    </source>
</reference>
<keyword evidence="5" id="KW-1185">Reference proteome</keyword>
<dbReference type="InterPro" id="IPR010998">
    <property type="entry name" value="Integrase_recombinase_N"/>
</dbReference>
<dbReference type="Proteomes" id="UP001275440">
    <property type="component" value="Unassembled WGS sequence"/>
</dbReference>
<dbReference type="PROSITE" id="PS51900">
    <property type="entry name" value="CB"/>
    <property type="match status" value="1"/>
</dbReference>
<sequence>MATVPGYSGAENGRLNMSRRASGEGALYQRADGMWIGTVDLPPGEDGKRRRRTVSSKDYATAVQKLRKLHREIEDGAVNPAKVTQTVDDWLTHWLDNIAARQLNPRTLQTYRSAVKKNISPHIGTTKLVKLTPAKIRSMHTKVIAGGRSTRTAEIAHRILSKALKDAVREGLLTKNIAENVPAPKVLSKERGSLTTDQARARGAEECVRQRRLDGDQICRSAAYRSKTGGSCSGCSGIEWISRTELSICHGSCSGCR</sequence>
<proteinExistence type="predicted"/>
<dbReference type="Gene3D" id="1.10.150.130">
    <property type="match status" value="1"/>
</dbReference>
<dbReference type="Pfam" id="PF14659">
    <property type="entry name" value="Phage_int_SAM_3"/>
    <property type="match status" value="1"/>
</dbReference>
<feature type="domain" description="Core-binding (CB)" evidence="3">
    <location>
        <begin position="81"/>
        <end position="168"/>
    </location>
</feature>
<evidence type="ECO:0000313" key="4">
    <source>
        <dbReference type="EMBL" id="MDV2474196.1"/>
    </source>
</evidence>
<comment type="caution">
    <text evidence="4">The sequence shown here is derived from an EMBL/GenBank/DDBJ whole genome shotgun (WGS) entry which is preliminary data.</text>
</comment>
<organism evidence="4 5">
    <name type="scientific">Rhodococcus zopfii</name>
    <dbReference type="NCBI Taxonomy" id="43772"/>
    <lineage>
        <taxon>Bacteria</taxon>
        <taxon>Bacillati</taxon>
        <taxon>Actinomycetota</taxon>
        <taxon>Actinomycetes</taxon>
        <taxon>Mycobacteriales</taxon>
        <taxon>Nocardiaceae</taxon>
        <taxon>Rhodococcus</taxon>
    </lineage>
</organism>
<dbReference type="InterPro" id="IPR004107">
    <property type="entry name" value="Integrase_SAM-like_N"/>
</dbReference>
<dbReference type="InterPro" id="IPR044068">
    <property type="entry name" value="CB"/>
</dbReference>
<evidence type="ECO:0000256" key="1">
    <source>
        <dbReference type="ARBA" id="ARBA00023125"/>
    </source>
</evidence>
<keyword evidence="1 2" id="KW-0238">DNA-binding</keyword>
<dbReference type="SUPFAM" id="SSF56349">
    <property type="entry name" value="DNA breaking-rejoining enzymes"/>
    <property type="match status" value="1"/>
</dbReference>
<evidence type="ECO:0000313" key="5">
    <source>
        <dbReference type="Proteomes" id="UP001275440"/>
    </source>
</evidence>
<evidence type="ECO:0000259" key="3">
    <source>
        <dbReference type="PROSITE" id="PS51900"/>
    </source>
</evidence>
<dbReference type="InterPro" id="IPR011010">
    <property type="entry name" value="DNA_brk_join_enz"/>
</dbReference>